<name>H9UH74_SPIAZ</name>
<dbReference type="Pfam" id="PF02852">
    <property type="entry name" value="Pyr_redox_dim"/>
    <property type="match status" value="1"/>
</dbReference>
<dbReference type="InterPro" id="IPR001100">
    <property type="entry name" value="Pyr_nuc-diS_OxRdtase"/>
</dbReference>
<accession>H9UH74</accession>
<dbReference type="KEGG" id="sfc:Spiaf_0773"/>
<dbReference type="PRINTS" id="PR00368">
    <property type="entry name" value="FADPNR"/>
</dbReference>
<dbReference type="Gene3D" id="3.30.390.30">
    <property type="match status" value="1"/>
</dbReference>
<dbReference type="Gene3D" id="3.50.50.60">
    <property type="entry name" value="FAD/NAD(P)-binding domain"/>
    <property type="match status" value="2"/>
</dbReference>
<dbReference type="PIRSF" id="PIRSF000350">
    <property type="entry name" value="Mercury_reductase_MerA"/>
    <property type="match status" value="1"/>
</dbReference>
<dbReference type="PANTHER" id="PTHR43014:SF4">
    <property type="entry name" value="PYRIDINE NUCLEOTIDE-DISULFIDE OXIDOREDUCTASE RCLA-RELATED"/>
    <property type="match status" value="1"/>
</dbReference>
<reference evidence="10" key="1">
    <citation type="journal article" date="2013" name="Stand. Genomic Sci.">
        <title>Complete genome sequence of the halophilic bacterium Spirochaeta africana type strain (Z-7692(T)) from the alkaline Lake Magadi in the East African Rift.</title>
        <authorList>
            <person name="Liolos K."/>
            <person name="Abt B."/>
            <person name="Scheuner C."/>
            <person name="Teshima H."/>
            <person name="Held B."/>
            <person name="Lapidus A."/>
            <person name="Nolan M."/>
            <person name="Lucas S."/>
            <person name="Deshpande S."/>
            <person name="Cheng J.F."/>
            <person name="Tapia R."/>
            <person name="Goodwin L.A."/>
            <person name="Pitluck S."/>
            <person name="Pagani I."/>
            <person name="Ivanova N."/>
            <person name="Mavromatis K."/>
            <person name="Mikhailova N."/>
            <person name="Huntemann M."/>
            <person name="Pati A."/>
            <person name="Chen A."/>
            <person name="Palaniappan K."/>
            <person name="Land M."/>
            <person name="Rohde M."/>
            <person name="Tindall B.J."/>
            <person name="Detter J.C."/>
            <person name="Goker M."/>
            <person name="Bristow J."/>
            <person name="Eisen J.A."/>
            <person name="Markowitz V."/>
            <person name="Hugenholtz P."/>
            <person name="Woyke T."/>
            <person name="Klenk H.P."/>
            <person name="Kyrpides N.C."/>
        </authorList>
    </citation>
    <scope>NUCLEOTIDE SEQUENCE</scope>
    <source>
        <strain evidence="10">ATCC 700263 / DSM 8902 / Z-7692</strain>
    </source>
</reference>
<feature type="active site" description="Proton acceptor" evidence="4">
    <location>
        <position position="452"/>
    </location>
</feature>
<evidence type="ECO:0000256" key="6">
    <source>
        <dbReference type="PIRSR" id="PIRSR000350-4"/>
    </source>
</evidence>
<dbReference type="GO" id="GO:0003955">
    <property type="term" value="F:NAD(P)H dehydrogenase (quinone) activity"/>
    <property type="evidence" value="ECO:0007669"/>
    <property type="project" value="TreeGrafter"/>
</dbReference>
<comment type="similarity">
    <text evidence="1">Belongs to the class-I pyridine nucleotide-disulfide oxidoreductase family.</text>
</comment>
<feature type="disulfide bond" description="Redox-active" evidence="6">
    <location>
        <begin position="43"/>
        <end position="48"/>
    </location>
</feature>
<keyword evidence="9" id="KW-0670">Pyruvate</keyword>
<dbReference type="InterPro" id="IPR023753">
    <property type="entry name" value="FAD/NAD-binding_dom"/>
</dbReference>
<dbReference type="SUPFAM" id="SSF51905">
    <property type="entry name" value="FAD/NAD(P)-binding domain"/>
    <property type="match status" value="1"/>
</dbReference>
<feature type="binding site" evidence="5">
    <location>
        <position position="278"/>
    </location>
    <ligand>
        <name>NAD(+)</name>
        <dbReference type="ChEBI" id="CHEBI:57540"/>
    </ligand>
</feature>
<dbReference type="PATRIC" id="fig|889378.3.peg.776"/>
<feature type="binding site" evidence="5">
    <location>
        <begin position="178"/>
        <end position="185"/>
    </location>
    <ligand>
        <name>NAD(+)</name>
        <dbReference type="ChEBI" id="CHEBI:57540"/>
    </ligand>
</feature>
<organism evidence="9 10">
    <name type="scientific">Spirochaeta africana (strain ATCC 700263 / DSM 8902 / Z-7692)</name>
    <dbReference type="NCBI Taxonomy" id="889378"/>
    <lineage>
        <taxon>Bacteria</taxon>
        <taxon>Pseudomonadati</taxon>
        <taxon>Spirochaetota</taxon>
        <taxon>Spirochaetia</taxon>
        <taxon>Spirochaetales</taxon>
        <taxon>Spirochaetaceae</taxon>
        <taxon>Spirochaeta</taxon>
    </lineage>
</organism>
<keyword evidence="2" id="KW-0285">Flavoprotein</keyword>
<evidence type="ECO:0000259" key="7">
    <source>
        <dbReference type="Pfam" id="PF02852"/>
    </source>
</evidence>
<proteinExistence type="inferred from homology"/>
<gene>
    <name evidence="9" type="ordered locus">Spiaf_0773</name>
</gene>
<dbReference type="RefSeq" id="WP_014454864.1">
    <property type="nucleotide sequence ID" value="NC_017098.1"/>
</dbReference>
<evidence type="ECO:0000256" key="4">
    <source>
        <dbReference type="PIRSR" id="PIRSR000350-2"/>
    </source>
</evidence>
<comment type="cofactor">
    <cofactor evidence="5">
        <name>FAD</name>
        <dbReference type="ChEBI" id="CHEBI:57692"/>
    </cofactor>
    <text evidence="5">Binds 1 FAD per subunit.</text>
</comment>
<dbReference type="InterPro" id="IPR016156">
    <property type="entry name" value="FAD/NAD-linked_Rdtase_dimer_sf"/>
</dbReference>
<dbReference type="PANTHER" id="PTHR43014">
    <property type="entry name" value="MERCURIC REDUCTASE"/>
    <property type="match status" value="1"/>
</dbReference>
<dbReference type="STRING" id="889378.Spiaf_0773"/>
<evidence type="ECO:0000256" key="1">
    <source>
        <dbReference type="ARBA" id="ARBA00007532"/>
    </source>
</evidence>
<feature type="binding site" evidence="5">
    <location>
        <position position="320"/>
    </location>
    <ligand>
        <name>FAD</name>
        <dbReference type="ChEBI" id="CHEBI:57692"/>
    </ligand>
</feature>
<dbReference type="SUPFAM" id="SSF55424">
    <property type="entry name" value="FAD/NAD-linked reductases, dimerisation (C-terminal) domain"/>
    <property type="match status" value="1"/>
</dbReference>
<keyword evidence="3 5" id="KW-0274">FAD</keyword>
<dbReference type="InterPro" id="IPR036188">
    <property type="entry name" value="FAD/NAD-bd_sf"/>
</dbReference>
<protein>
    <submittedName>
        <fullName evidence="9">Pyruvate/2-oxoglutarate dehydrogenase complex, dihydrolipoamide dehydrogenase component</fullName>
    </submittedName>
</protein>
<dbReference type="HOGENOM" id="CLU_016755_0_3_12"/>
<evidence type="ECO:0000256" key="3">
    <source>
        <dbReference type="ARBA" id="ARBA00022827"/>
    </source>
</evidence>
<dbReference type="eggNOG" id="COG1249">
    <property type="taxonomic scope" value="Bacteria"/>
</dbReference>
<keyword evidence="5" id="KW-0520">NAD</keyword>
<evidence type="ECO:0000256" key="5">
    <source>
        <dbReference type="PIRSR" id="PIRSR000350-3"/>
    </source>
</evidence>
<feature type="binding site" evidence="5">
    <location>
        <begin position="141"/>
        <end position="143"/>
    </location>
    <ligand>
        <name>FAD</name>
        <dbReference type="ChEBI" id="CHEBI:57692"/>
    </ligand>
</feature>
<keyword evidence="5" id="KW-0547">Nucleotide-binding</keyword>
<dbReference type="GO" id="GO:0050660">
    <property type="term" value="F:flavin adenine dinucleotide binding"/>
    <property type="evidence" value="ECO:0007669"/>
    <property type="project" value="TreeGrafter"/>
</dbReference>
<dbReference type="Proteomes" id="UP000007383">
    <property type="component" value="Chromosome"/>
</dbReference>
<dbReference type="AlphaFoldDB" id="H9UH74"/>
<evidence type="ECO:0000256" key="2">
    <source>
        <dbReference type="ARBA" id="ARBA00022630"/>
    </source>
</evidence>
<dbReference type="Pfam" id="PF07992">
    <property type="entry name" value="Pyr_redox_2"/>
    <property type="match status" value="1"/>
</dbReference>
<dbReference type="EMBL" id="CP003282">
    <property type="protein sequence ID" value="AFG36867.1"/>
    <property type="molecule type" value="Genomic_DNA"/>
</dbReference>
<feature type="domain" description="FAD/NAD(P)-binding" evidence="8">
    <location>
        <begin position="7"/>
        <end position="335"/>
    </location>
</feature>
<sequence length="470" mass="51297">MNEAYCDVAIIGAGSAGLRAYKAARQHGARALLIEGARYGTTCASVGCMPSKLLIAAADAADVARTAGVFGIHTGNIQVDGTAVMQRVREERDRFTGNVVRMTRQIPSEDRLEGYARFENDTTIVVGDHTRVHTRSTVIATGSRAARLPLFDDLGDLVAVNDDVFSWQDLPDSVAVFGPGIIGLELGQALHRLGVRIRMFGIQNLIGPLTDPEVKKHAERIFGDEFLLDTDARVESLRREGSTVVVRFQEKSGRSDDSGPSEPRLLEEQYSVLLAATGRTPNTERLQLENTSLELDDHGIPLYDPATMQCGDSPIFIAGDATADVPLLHEAAAEGLIAGANAARYPAVQANTRHVPLSIVFTDPQIAMVGQPYHELPQEEIVIGELDWQSDPRARMMNTNQGLLRLYAEKSSGRLIGSEMIGPRAEHIAHQLAWALEQEMTVAQLLDLPYYHPVYEEGLRSALQSLAKQM</sequence>
<feature type="domain" description="Pyridine nucleotide-disulphide oxidoreductase dimerisation" evidence="7">
    <location>
        <begin position="358"/>
        <end position="461"/>
    </location>
</feature>
<dbReference type="PRINTS" id="PR00411">
    <property type="entry name" value="PNDRDTASEI"/>
</dbReference>
<dbReference type="OrthoDB" id="230580at2"/>
<evidence type="ECO:0000259" key="8">
    <source>
        <dbReference type="Pfam" id="PF07992"/>
    </source>
</evidence>
<evidence type="ECO:0000313" key="9">
    <source>
        <dbReference type="EMBL" id="AFG36867.1"/>
    </source>
</evidence>
<dbReference type="InterPro" id="IPR004099">
    <property type="entry name" value="Pyr_nucl-diS_OxRdtase_dimer"/>
</dbReference>
<dbReference type="NCBIfam" id="NF004939">
    <property type="entry name" value="PRK06292.1-1"/>
    <property type="match status" value="1"/>
</dbReference>
<keyword evidence="10" id="KW-1185">Reference proteome</keyword>
<evidence type="ECO:0000313" key="10">
    <source>
        <dbReference type="Proteomes" id="UP000007383"/>
    </source>
</evidence>
<feature type="binding site" evidence="5">
    <location>
        <position position="52"/>
    </location>
    <ligand>
        <name>FAD</name>
        <dbReference type="ChEBI" id="CHEBI:57692"/>
    </ligand>
</feature>